<dbReference type="Gene3D" id="2.60.40.10">
    <property type="entry name" value="Immunoglobulins"/>
    <property type="match status" value="5"/>
</dbReference>
<dbReference type="InterPro" id="IPR036116">
    <property type="entry name" value="FN3_sf"/>
</dbReference>
<evidence type="ECO:0000256" key="8">
    <source>
        <dbReference type="ARBA" id="ARBA00023170"/>
    </source>
</evidence>
<feature type="transmembrane region" description="Helical" evidence="11">
    <location>
        <begin position="577"/>
        <end position="596"/>
    </location>
</feature>
<keyword evidence="4 12" id="KW-0732">Signal</keyword>
<name>A0A8C5G282_GOUWI</name>
<dbReference type="RefSeq" id="XP_028300410.1">
    <property type="nucleotide sequence ID" value="XM_028444609.1"/>
</dbReference>
<keyword evidence="3 11" id="KW-0812">Transmembrane</keyword>
<evidence type="ECO:0000256" key="9">
    <source>
        <dbReference type="ARBA" id="ARBA00023180"/>
    </source>
</evidence>
<evidence type="ECO:0000256" key="7">
    <source>
        <dbReference type="ARBA" id="ARBA00023136"/>
    </source>
</evidence>
<dbReference type="SMART" id="SM00060">
    <property type="entry name" value="FN3"/>
    <property type="match status" value="4"/>
</dbReference>
<proteinExistence type="inferred from homology"/>
<dbReference type="Proteomes" id="UP000694680">
    <property type="component" value="Chromosome 4"/>
</dbReference>
<protein>
    <submittedName>
        <fullName evidence="14">Interleukin-12 receptor subunit beta-2-like</fullName>
    </submittedName>
</protein>
<evidence type="ECO:0000256" key="12">
    <source>
        <dbReference type="SAM" id="SignalP"/>
    </source>
</evidence>
<feature type="signal peptide" evidence="12">
    <location>
        <begin position="1"/>
        <end position="19"/>
    </location>
</feature>
<keyword evidence="7 11" id="KW-0472">Membrane</keyword>
<dbReference type="InterPro" id="IPR052672">
    <property type="entry name" value="Type1_Cytokine_Rcpt_Type2"/>
</dbReference>
<dbReference type="PANTHER" id="PTHR48423">
    <property type="entry name" value="INTERLEUKIN-27 RECEPTOR SUBUNIT ALPHA"/>
    <property type="match status" value="1"/>
</dbReference>
<dbReference type="SUPFAM" id="SSF49265">
    <property type="entry name" value="Fibronectin type III"/>
    <property type="match status" value="4"/>
</dbReference>
<dbReference type="CTD" id="3595"/>
<evidence type="ECO:0000256" key="4">
    <source>
        <dbReference type="ARBA" id="ARBA00022729"/>
    </source>
</evidence>
<feature type="region of interest" description="Disordered" evidence="10">
    <location>
        <begin position="372"/>
        <end position="399"/>
    </location>
</feature>
<dbReference type="CDD" id="cd00063">
    <property type="entry name" value="FN3"/>
    <property type="match status" value="2"/>
</dbReference>
<evidence type="ECO:0000256" key="2">
    <source>
        <dbReference type="ARBA" id="ARBA00008921"/>
    </source>
</evidence>
<gene>
    <name evidence="14" type="primary">il12rb2</name>
</gene>
<dbReference type="PROSITE" id="PS50853">
    <property type="entry name" value="FN3"/>
    <property type="match status" value="2"/>
</dbReference>
<feature type="domain" description="Fibronectin type-III" evidence="13">
    <location>
        <begin position="386"/>
        <end position="482"/>
    </location>
</feature>
<dbReference type="RefSeq" id="XP_028300408.1">
    <property type="nucleotide sequence ID" value="XM_028444607.1"/>
</dbReference>
<keyword evidence="5" id="KW-0677">Repeat</keyword>
<evidence type="ECO:0000256" key="5">
    <source>
        <dbReference type="ARBA" id="ARBA00022737"/>
    </source>
</evidence>
<dbReference type="InterPro" id="IPR003961">
    <property type="entry name" value="FN3_dom"/>
</dbReference>
<dbReference type="AlphaFoldDB" id="A0A8C5G282"/>
<dbReference type="GeneID" id="114462044"/>
<dbReference type="Ensembl" id="ENSGWIT00000010488.1">
    <property type="protein sequence ID" value="ENSGWIP00000009404.1"/>
    <property type="gene ID" value="ENSGWIG00000005603.1"/>
</dbReference>
<dbReference type="GO" id="GO:0005886">
    <property type="term" value="C:plasma membrane"/>
    <property type="evidence" value="ECO:0007669"/>
    <property type="project" value="UniProtKB-ARBA"/>
</dbReference>
<keyword evidence="8" id="KW-0675">Receptor</keyword>
<accession>A0A8C5G282</accession>
<evidence type="ECO:0000256" key="10">
    <source>
        <dbReference type="SAM" id="MobiDB-lite"/>
    </source>
</evidence>
<evidence type="ECO:0000313" key="15">
    <source>
        <dbReference type="Proteomes" id="UP000694680"/>
    </source>
</evidence>
<evidence type="ECO:0000256" key="11">
    <source>
        <dbReference type="SAM" id="Phobius"/>
    </source>
</evidence>
<reference evidence="14" key="3">
    <citation type="submission" date="2025-09" db="UniProtKB">
        <authorList>
            <consortium name="Ensembl"/>
        </authorList>
    </citation>
    <scope>IDENTIFICATION</scope>
</reference>
<feature type="chain" id="PRO_5034844459" evidence="12">
    <location>
        <begin position="20"/>
        <end position="777"/>
    </location>
</feature>
<reference evidence="14" key="1">
    <citation type="submission" date="2020-06" db="EMBL/GenBank/DDBJ databases">
        <authorList>
            <consortium name="Wellcome Sanger Institute Data Sharing"/>
        </authorList>
    </citation>
    <scope>NUCLEOTIDE SEQUENCE [LARGE SCALE GENOMIC DNA]</scope>
</reference>
<evidence type="ECO:0000256" key="3">
    <source>
        <dbReference type="ARBA" id="ARBA00022692"/>
    </source>
</evidence>
<feature type="domain" description="Fibronectin type-III" evidence="13">
    <location>
        <begin position="201"/>
        <end position="295"/>
    </location>
</feature>
<keyword evidence="15" id="KW-1185">Reference proteome</keyword>
<organism evidence="14 15">
    <name type="scientific">Gouania willdenowi</name>
    <name type="common">Blunt-snouted clingfish</name>
    <name type="synonym">Lepadogaster willdenowi</name>
    <dbReference type="NCBI Taxonomy" id="441366"/>
    <lineage>
        <taxon>Eukaryota</taxon>
        <taxon>Metazoa</taxon>
        <taxon>Chordata</taxon>
        <taxon>Craniata</taxon>
        <taxon>Vertebrata</taxon>
        <taxon>Euteleostomi</taxon>
        <taxon>Actinopterygii</taxon>
        <taxon>Neopterygii</taxon>
        <taxon>Teleostei</taxon>
        <taxon>Neoteleostei</taxon>
        <taxon>Acanthomorphata</taxon>
        <taxon>Ovalentaria</taxon>
        <taxon>Blenniimorphae</taxon>
        <taxon>Blenniiformes</taxon>
        <taxon>Gobiesocoidei</taxon>
        <taxon>Gobiesocidae</taxon>
        <taxon>Gobiesocinae</taxon>
        <taxon>Gouania</taxon>
    </lineage>
</organism>
<evidence type="ECO:0000256" key="1">
    <source>
        <dbReference type="ARBA" id="ARBA00004479"/>
    </source>
</evidence>
<dbReference type="PANTHER" id="PTHR48423:SF2">
    <property type="entry name" value="INTERLEUKIN-12 RECEPTOR SUBUNIT BETA-2"/>
    <property type="match status" value="1"/>
</dbReference>
<comment type="subcellular location">
    <subcellularLocation>
        <location evidence="1">Membrane</location>
        <topology evidence="1">Single-pass type I membrane protein</topology>
    </subcellularLocation>
</comment>
<evidence type="ECO:0000256" key="6">
    <source>
        <dbReference type="ARBA" id="ARBA00022989"/>
    </source>
</evidence>
<sequence length="777" mass="87978">MSWCFFCVFLLLAVQVFSGKKSCVIWSSGGDVVERGHSFQVFCTFKDKCRILMEDHPLTQQRTKKNKFNETTYYFDVINLTNSRTYSCQCENFPDLDSCGIDISTGYPPDHPTNISCIYKILKNDNGVVVCTWDRGRHTYLRDTSMLWVKTDSGKVYSESPAASLTIPRSVQFISVWVQTQNQLGRINSSIVNYTLSDIVRPSTPSVSQHQCFSTMCIIQLELPVTAANLEIQYRDESDTWTTFTDTVVQSSSLVTSSISHLQPYRFYDFRVRYKFSTGLWSHWSNTVSNWTQEEVPAKELDVWFTQTDSDIKSLRIYWKEADTSISRGKIIQYEIMVTPDPTITRISAEQRNYSVPVCAECEVTVWARNSKGRSPPAKINNRPSKGKPPQDVQVSNTSVSISWKRPHSALHLTAYVLEWYPKGLKLAQLRWLRLGIDDTRSVLSGIKPFECYDGAVFAVYSDGTVSGQRFTDVATSESVPSAAPQVQENVIGNKLSISWTEIPRSQRGGCITKYTIYVEDESERQTFYPVASTQRLYTMADVSSGVYRMWMSASTAKGEGPLSQKVKLYIKQETSIFTLSVFVVFTIGAVLVCLWQNSAVKHRFCKVFHFFMPDPVPDPANSKWAKGYNQDKGKMNLQLQLSNYSVGMEEDPVLVDVEELHEHNGVTYAHTISSQLSPQSPELCPLYPLTTYIKTFSQDSDSSEHTQASMDTTTTVDYITAHGSASSDEEYKVEEEDCADMHFFPSLNIFAEPLESRGSLTLDAVRIDCTNVFEHI</sequence>
<evidence type="ECO:0000259" key="13">
    <source>
        <dbReference type="PROSITE" id="PS50853"/>
    </source>
</evidence>
<comment type="similarity">
    <text evidence="2">Belongs to the type I cytokine receptor family. Type 2 subfamily.</text>
</comment>
<keyword evidence="9" id="KW-0325">Glycoprotein</keyword>
<keyword evidence="6 11" id="KW-1133">Transmembrane helix</keyword>
<evidence type="ECO:0000313" key="14">
    <source>
        <dbReference type="Ensembl" id="ENSGWIP00000009404.1"/>
    </source>
</evidence>
<dbReference type="InterPro" id="IPR013783">
    <property type="entry name" value="Ig-like_fold"/>
</dbReference>
<reference evidence="14" key="2">
    <citation type="submission" date="2025-08" db="UniProtKB">
        <authorList>
            <consortium name="Ensembl"/>
        </authorList>
    </citation>
    <scope>IDENTIFICATION</scope>
</reference>